<dbReference type="InterPro" id="IPR012340">
    <property type="entry name" value="NA-bd_OB-fold"/>
</dbReference>
<feature type="transmembrane region" description="Helical" evidence="6">
    <location>
        <begin position="5"/>
        <end position="26"/>
    </location>
</feature>
<reference evidence="8 9" key="1">
    <citation type="submission" date="2016-10" db="EMBL/GenBank/DDBJ databases">
        <authorList>
            <person name="de Groot N.N."/>
        </authorList>
    </citation>
    <scope>NUCLEOTIDE SEQUENCE [LARGE SCALE GENOMIC DNA]</scope>
    <source>
        <strain evidence="8 9">DSM 9990</strain>
    </source>
</reference>
<dbReference type="GO" id="GO:0016787">
    <property type="term" value="F:hydrolase activity"/>
    <property type="evidence" value="ECO:0007669"/>
    <property type="project" value="UniProtKB-KW"/>
</dbReference>
<dbReference type="PANTHER" id="PTHR11603:SF147">
    <property type="entry name" value="MEMBRANE PROTEIN"/>
    <property type="match status" value="1"/>
</dbReference>
<dbReference type="InterPro" id="IPR002792">
    <property type="entry name" value="TRAM_dom"/>
</dbReference>
<feature type="transmembrane region" description="Helical" evidence="6">
    <location>
        <begin position="63"/>
        <end position="85"/>
    </location>
</feature>
<feature type="transmembrane region" description="Helical" evidence="6">
    <location>
        <begin position="97"/>
        <end position="119"/>
    </location>
</feature>
<name>A0A1I4W5M4_9BACT</name>
<dbReference type="PROSITE" id="PS50926">
    <property type="entry name" value="TRAM"/>
    <property type="match status" value="1"/>
</dbReference>
<evidence type="ECO:0000313" key="9">
    <source>
        <dbReference type="Proteomes" id="UP000199611"/>
    </source>
</evidence>
<evidence type="ECO:0000256" key="2">
    <source>
        <dbReference type="ARBA" id="ARBA00022679"/>
    </source>
</evidence>
<organism evidence="8 9">
    <name type="scientific">Thermodesulforhabdus norvegica</name>
    <dbReference type="NCBI Taxonomy" id="39841"/>
    <lineage>
        <taxon>Bacteria</taxon>
        <taxon>Pseudomonadati</taxon>
        <taxon>Thermodesulfobacteriota</taxon>
        <taxon>Syntrophobacteria</taxon>
        <taxon>Syntrophobacterales</taxon>
        <taxon>Thermodesulforhabdaceae</taxon>
        <taxon>Thermodesulforhabdus</taxon>
    </lineage>
</organism>
<keyword evidence="6" id="KW-0472">Membrane</keyword>
<feature type="transmembrane region" description="Helical" evidence="6">
    <location>
        <begin position="38"/>
        <end position="56"/>
    </location>
</feature>
<keyword evidence="4" id="KW-0378">Hydrolase</keyword>
<dbReference type="InterPro" id="IPR029060">
    <property type="entry name" value="PIN-like_dom_sf"/>
</dbReference>
<keyword evidence="6" id="KW-0812">Transmembrane</keyword>
<keyword evidence="2" id="KW-0808">Transferase</keyword>
<sequence length="342" mass="37365">MGVRWLWLSVKILIVIVCALGGYFIASQINVFSGYTWAKWWGAGFGILFGGIVLALEKVIRMIPLKVILGGTFGLILGLFVARLIGGSFTSLQNPTVQVSVYVVLSCIFGYIGTVLGSIKFAELTTGLPWFGRITGKAASPKILDTSVIIDGRIADVAEAGFIEGPLIVPEFVLQELQHIADSQDQLRKAKGRRGLEVLKRLQDMPHMDVRIDKQAVQSGQDVDSMLVSLAEKLNAKILTNDYNLAKVAELHGIQVLNMHRLAHAMRPQVLPGETLRLQILKEGREEGQGIAYLEDGTMVVVENASKYLGQEVEAAVTSVLQTPGGRMIFTTLKSVQDGRQH</sequence>
<evidence type="ECO:0000256" key="4">
    <source>
        <dbReference type="ARBA" id="ARBA00022801"/>
    </source>
</evidence>
<dbReference type="GO" id="GO:0004518">
    <property type="term" value="F:nuclease activity"/>
    <property type="evidence" value="ECO:0007669"/>
    <property type="project" value="UniProtKB-KW"/>
</dbReference>
<comment type="cofactor">
    <cofactor evidence="1">
        <name>Mg(2+)</name>
        <dbReference type="ChEBI" id="CHEBI:18420"/>
    </cofactor>
</comment>
<evidence type="ECO:0000256" key="6">
    <source>
        <dbReference type="SAM" id="Phobius"/>
    </source>
</evidence>
<dbReference type="Pfam" id="PF01938">
    <property type="entry name" value="TRAM"/>
    <property type="match status" value="1"/>
</dbReference>
<dbReference type="SMART" id="SM00670">
    <property type="entry name" value="PINc"/>
    <property type="match status" value="1"/>
</dbReference>
<dbReference type="Proteomes" id="UP000199611">
    <property type="component" value="Unassembled WGS sequence"/>
</dbReference>
<evidence type="ECO:0000313" key="8">
    <source>
        <dbReference type="EMBL" id="SFN08908.1"/>
    </source>
</evidence>
<dbReference type="SUPFAM" id="SSF88723">
    <property type="entry name" value="PIN domain-like"/>
    <property type="match status" value="1"/>
</dbReference>
<dbReference type="RefSeq" id="WP_093396432.1">
    <property type="nucleotide sequence ID" value="NZ_FOUU01000014.1"/>
</dbReference>
<gene>
    <name evidence="8" type="ORF">SAMN05660836_02621</name>
</gene>
<keyword evidence="9" id="KW-1185">Reference proteome</keyword>
<protein>
    <submittedName>
        <fullName evidence="8">Uncharacterized conserved protein YacL, contains PIN and TRAM domains</fullName>
    </submittedName>
</protein>
<dbReference type="STRING" id="39841.SAMN05660836_02621"/>
<dbReference type="AlphaFoldDB" id="A0A1I4W5M4"/>
<dbReference type="Gene3D" id="2.40.50.140">
    <property type="entry name" value="Nucleic acid-binding proteins"/>
    <property type="match status" value="1"/>
</dbReference>
<dbReference type="Pfam" id="PF01850">
    <property type="entry name" value="PIN"/>
    <property type="match status" value="1"/>
</dbReference>
<dbReference type="CDD" id="cd09877">
    <property type="entry name" value="PIN_YacL-like"/>
    <property type="match status" value="1"/>
</dbReference>
<dbReference type="Gene3D" id="3.40.50.1010">
    <property type="entry name" value="5'-nuclease"/>
    <property type="match status" value="1"/>
</dbReference>
<dbReference type="OrthoDB" id="9780734at2"/>
<dbReference type="PANTHER" id="PTHR11603">
    <property type="entry name" value="AAA FAMILY ATPASE"/>
    <property type="match status" value="1"/>
</dbReference>
<dbReference type="EMBL" id="FOUU01000014">
    <property type="protein sequence ID" value="SFN08908.1"/>
    <property type="molecule type" value="Genomic_DNA"/>
</dbReference>
<dbReference type="GO" id="GO:0016740">
    <property type="term" value="F:transferase activity"/>
    <property type="evidence" value="ECO:0007669"/>
    <property type="project" value="UniProtKB-KW"/>
</dbReference>
<dbReference type="InterPro" id="IPR002716">
    <property type="entry name" value="PIN_dom"/>
</dbReference>
<dbReference type="InterPro" id="IPR052041">
    <property type="entry name" value="Nucleic_acid_metab_PIN/TRAM"/>
</dbReference>
<keyword evidence="3" id="KW-0540">Nuclease</keyword>
<evidence type="ECO:0000256" key="3">
    <source>
        <dbReference type="ARBA" id="ARBA00022722"/>
    </source>
</evidence>
<evidence type="ECO:0000256" key="1">
    <source>
        <dbReference type="ARBA" id="ARBA00001946"/>
    </source>
</evidence>
<proteinExistence type="predicted"/>
<accession>A0A1I4W5M4</accession>
<evidence type="ECO:0000256" key="5">
    <source>
        <dbReference type="ARBA" id="ARBA00022842"/>
    </source>
</evidence>
<feature type="domain" description="TRAM" evidence="7">
    <location>
        <begin position="269"/>
        <end position="330"/>
    </location>
</feature>
<keyword evidence="6" id="KW-1133">Transmembrane helix</keyword>
<keyword evidence="5" id="KW-0460">Magnesium</keyword>
<evidence type="ECO:0000259" key="7">
    <source>
        <dbReference type="PROSITE" id="PS50926"/>
    </source>
</evidence>